<keyword evidence="1" id="KW-0472">Membrane</keyword>
<sequence length="57" mass="5951">MKLYARVKSAVANEKGQSLSEYGLIIALVAIAVIGTLSTLGGSLDGIFDQIVQKLSV</sequence>
<dbReference type="RefSeq" id="WP_125559804.1">
    <property type="nucleotide sequence ID" value="NZ_RBVX01000031.1"/>
</dbReference>
<dbReference type="Proteomes" id="UP000275076">
    <property type="component" value="Unassembled WGS sequence"/>
</dbReference>
<dbReference type="EMBL" id="RBVX01000031">
    <property type="protein sequence ID" value="RSL30834.1"/>
    <property type="molecule type" value="Genomic_DNA"/>
</dbReference>
<dbReference type="Pfam" id="PF04964">
    <property type="entry name" value="Flp_Fap"/>
    <property type="match status" value="1"/>
</dbReference>
<dbReference type="InterPro" id="IPR007047">
    <property type="entry name" value="Flp_Fap"/>
</dbReference>
<evidence type="ECO:0000313" key="3">
    <source>
        <dbReference type="Proteomes" id="UP000275076"/>
    </source>
</evidence>
<organism evidence="2 3">
    <name type="scientific">Salibacterium salarium</name>
    <dbReference type="NCBI Taxonomy" id="284579"/>
    <lineage>
        <taxon>Bacteria</taxon>
        <taxon>Bacillati</taxon>
        <taxon>Bacillota</taxon>
        <taxon>Bacilli</taxon>
        <taxon>Bacillales</taxon>
        <taxon>Bacillaceae</taxon>
    </lineage>
</organism>
<accession>A0A3R9P1K1</accession>
<reference evidence="2 3" key="1">
    <citation type="submission" date="2018-10" db="EMBL/GenBank/DDBJ databases">
        <title>Draft genome sequence of Bacillus salarius IM0101, isolated from a hypersaline soil in Inner Mongolia, China.</title>
        <authorList>
            <person name="Yamprayoonswat W."/>
            <person name="Boonvisut S."/>
            <person name="Jumpathong W."/>
            <person name="Sittihan S."/>
            <person name="Ruangsuj P."/>
            <person name="Wanthongcharoen S."/>
            <person name="Thongpramul N."/>
            <person name="Pimmason S."/>
            <person name="Yu B."/>
            <person name="Yasawong M."/>
        </authorList>
    </citation>
    <scope>NUCLEOTIDE SEQUENCE [LARGE SCALE GENOMIC DNA]</scope>
    <source>
        <strain evidence="2 3">IM0101</strain>
    </source>
</reference>
<protein>
    <submittedName>
        <fullName evidence="2">Flp family type IVb pilin</fullName>
    </submittedName>
</protein>
<keyword evidence="1" id="KW-1133">Transmembrane helix</keyword>
<name>A0A3R9P1K1_9BACI</name>
<proteinExistence type="predicted"/>
<comment type="caution">
    <text evidence="2">The sequence shown here is derived from an EMBL/GenBank/DDBJ whole genome shotgun (WGS) entry which is preliminary data.</text>
</comment>
<dbReference type="AlphaFoldDB" id="A0A3R9P1K1"/>
<evidence type="ECO:0000313" key="2">
    <source>
        <dbReference type="EMBL" id="RSL30834.1"/>
    </source>
</evidence>
<feature type="transmembrane region" description="Helical" evidence="1">
    <location>
        <begin position="21"/>
        <end position="40"/>
    </location>
</feature>
<keyword evidence="3" id="KW-1185">Reference proteome</keyword>
<evidence type="ECO:0000256" key="1">
    <source>
        <dbReference type="SAM" id="Phobius"/>
    </source>
</evidence>
<gene>
    <name evidence="2" type="ORF">D7Z54_23875</name>
</gene>
<keyword evidence="1" id="KW-0812">Transmembrane</keyword>